<dbReference type="AlphaFoldDB" id="A0A5D2ENI3"/>
<proteinExistence type="predicted"/>
<dbReference type="Proteomes" id="UP000323506">
    <property type="component" value="Chromosome A11"/>
</dbReference>
<accession>A0A5D2ENI3</accession>
<evidence type="ECO:0000313" key="2">
    <source>
        <dbReference type="Proteomes" id="UP000323506"/>
    </source>
</evidence>
<name>A0A5D2ENI3_GOSDA</name>
<organism evidence="1 2">
    <name type="scientific">Gossypium darwinii</name>
    <name type="common">Darwin's cotton</name>
    <name type="synonym">Gossypium barbadense var. darwinii</name>
    <dbReference type="NCBI Taxonomy" id="34276"/>
    <lineage>
        <taxon>Eukaryota</taxon>
        <taxon>Viridiplantae</taxon>
        <taxon>Streptophyta</taxon>
        <taxon>Embryophyta</taxon>
        <taxon>Tracheophyta</taxon>
        <taxon>Spermatophyta</taxon>
        <taxon>Magnoliopsida</taxon>
        <taxon>eudicotyledons</taxon>
        <taxon>Gunneridae</taxon>
        <taxon>Pentapetalae</taxon>
        <taxon>rosids</taxon>
        <taxon>malvids</taxon>
        <taxon>Malvales</taxon>
        <taxon>Malvaceae</taxon>
        <taxon>Malvoideae</taxon>
        <taxon>Gossypium</taxon>
    </lineage>
</organism>
<reference evidence="1 2" key="1">
    <citation type="submission" date="2019-06" db="EMBL/GenBank/DDBJ databases">
        <title>WGS assembly of Gossypium darwinii.</title>
        <authorList>
            <person name="Chen Z.J."/>
            <person name="Sreedasyam A."/>
            <person name="Ando A."/>
            <person name="Song Q."/>
            <person name="De L."/>
            <person name="Hulse-Kemp A."/>
            <person name="Ding M."/>
            <person name="Ye W."/>
            <person name="Kirkbride R."/>
            <person name="Jenkins J."/>
            <person name="Plott C."/>
            <person name="Lovell J."/>
            <person name="Lin Y.-M."/>
            <person name="Vaughn R."/>
            <person name="Liu B."/>
            <person name="Li W."/>
            <person name="Simpson S."/>
            <person name="Scheffler B."/>
            <person name="Saski C."/>
            <person name="Grover C."/>
            <person name="Hu G."/>
            <person name="Conover J."/>
            <person name="Carlson J."/>
            <person name="Shu S."/>
            <person name="Boston L."/>
            <person name="Williams M."/>
            <person name="Peterson D."/>
            <person name="Mcgee K."/>
            <person name="Jones D."/>
            <person name="Wendel J."/>
            <person name="Stelly D."/>
            <person name="Grimwood J."/>
            <person name="Schmutz J."/>
        </authorList>
    </citation>
    <scope>NUCLEOTIDE SEQUENCE [LARGE SCALE GENOMIC DNA]</scope>
    <source>
        <strain evidence="1">1808015.09</strain>
    </source>
</reference>
<evidence type="ECO:0000313" key="1">
    <source>
        <dbReference type="EMBL" id="TYG94807.1"/>
    </source>
</evidence>
<protein>
    <submittedName>
        <fullName evidence="1">Uncharacterized protein</fullName>
    </submittedName>
</protein>
<gene>
    <name evidence="1" type="ORF">ES288_A11G217900v1</name>
</gene>
<sequence>MSRSTLFQDRFGYSWRVARVEDVVEVACGSRKLRLPMLKIYLFFGPFGPKF</sequence>
<dbReference type="EMBL" id="CM017698">
    <property type="protein sequence ID" value="TYG94807.1"/>
    <property type="molecule type" value="Genomic_DNA"/>
</dbReference>
<keyword evidence="2" id="KW-1185">Reference proteome</keyword>